<dbReference type="SMART" id="SM00449">
    <property type="entry name" value="SPRY"/>
    <property type="match status" value="1"/>
</dbReference>
<dbReference type="AlphaFoldDB" id="A0A8H6WBL7"/>
<accession>A0A8H6WBL7</accession>
<dbReference type="SUPFAM" id="SSF49899">
    <property type="entry name" value="Concanavalin A-like lectins/glucanases"/>
    <property type="match status" value="1"/>
</dbReference>
<dbReference type="InterPro" id="IPR013320">
    <property type="entry name" value="ConA-like_dom_sf"/>
</dbReference>
<gene>
    <name evidence="3" type="ORF">MIND_00205600</name>
</gene>
<dbReference type="OrthoDB" id="258495at2759"/>
<evidence type="ECO:0000313" key="4">
    <source>
        <dbReference type="Proteomes" id="UP000636479"/>
    </source>
</evidence>
<proteinExistence type="predicted"/>
<dbReference type="Pfam" id="PF00622">
    <property type="entry name" value="SPRY"/>
    <property type="match status" value="1"/>
</dbReference>
<dbReference type="InterPro" id="IPR003877">
    <property type="entry name" value="SPRY_dom"/>
</dbReference>
<dbReference type="GeneID" id="59341471"/>
<dbReference type="InterPro" id="IPR043136">
    <property type="entry name" value="B30.2/SPRY_sf"/>
</dbReference>
<reference evidence="3" key="1">
    <citation type="submission" date="2020-05" db="EMBL/GenBank/DDBJ databases">
        <title>Mycena genomes resolve the evolution of fungal bioluminescence.</title>
        <authorList>
            <person name="Tsai I.J."/>
        </authorList>
    </citation>
    <scope>NUCLEOTIDE SEQUENCE</scope>
    <source>
        <strain evidence="3">171206Taipei</strain>
    </source>
</reference>
<comment type="caution">
    <text evidence="3">The sequence shown here is derived from an EMBL/GenBank/DDBJ whole genome shotgun (WGS) entry which is preliminary data.</text>
</comment>
<name>A0A8H6WBL7_9AGAR</name>
<evidence type="ECO:0000313" key="3">
    <source>
        <dbReference type="EMBL" id="KAF7311942.1"/>
    </source>
</evidence>
<evidence type="ECO:0000259" key="2">
    <source>
        <dbReference type="SMART" id="SM00449"/>
    </source>
</evidence>
<protein>
    <submittedName>
        <fullName evidence="3">Endosome protein</fullName>
    </submittedName>
</protein>
<dbReference type="InterPro" id="IPR050618">
    <property type="entry name" value="Ubq-SigPath_Reg"/>
</dbReference>
<dbReference type="RefSeq" id="XP_037224050.1">
    <property type="nucleotide sequence ID" value="XM_037358955.1"/>
</dbReference>
<sequence>MFSRFRPRHATPASPTPMFRPPPPPNYTPSGGLAHEISSTSNAELEDYELADRFCRAHPNALPARIFPPDSQHSANQWGLVPDPNIIWSSPGLSQSLASLQSLGAASVSIALGQALSNATASNHQLQLLGFDPQSRAAHFQNRGDNCFTSNLPLIPGHYISPHKLGVYFEITIQELLGDATLAMGMQCLPYPAHRLPGWHRRSAALHLDDRRLYFEDSEGGIDYLNPVTQEPSIPEIHAGDTIGCGYEFKRTGVGRLFYTFNGRPLSTAFPGIFDRTRDDGREMDVFAAVGVTNGPCAFQVNFGGEEFQWKGDGSQRWSPHMWTVEGILQQLGDRPPRYDMYQIERSLAAPNS</sequence>
<feature type="region of interest" description="Disordered" evidence="1">
    <location>
        <begin position="1"/>
        <end position="32"/>
    </location>
</feature>
<dbReference type="Gene3D" id="2.60.120.920">
    <property type="match status" value="1"/>
</dbReference>
<keyword evidence="4" id="KW-1185">Reference proteome</keyword>
<feature type="compositionally biased region" description="Pro residues" evidence="1">
    <location>
        <begin position="14"/>
        <end position="27"/>
    </location>
</feature>
<feature type="domain" description="SPRY" evidence="2">
    <location>
        <begin position="164"/>
        <end position="307"/>
    </location>
</feature>
<dbReference type="Proteomes" id="UP000636479">
    <property type="component" value="Unassembled WGS sequence"/>
</dbReference>
<organism evidence="3 4">
    <name type="scientific">Mycena indigotica</name>
    <dbReference type="NCBI Taxonomy" id="2126181"/>
    <lineage>
        <taxon>Eukaryota</taxon>
        <taxon>Fungi</taxon>
        <taxon>Dikarya</taxon>
        <taxon>Basidiomycota</taxon>
        <taxon>Agaricomycotina</taxon>
        <taxon>Agaricomycetes</taxon>
        <taxon>Agaricomycetidae</taxon>
        <taxon>Agaricales</taxon>
        <taxon>Marasmiineae</taxon>
        <taxon>Mycenaceae</taxon>
        <taxon>Mycena</taxon>
    </lineage>
</organism>
<dbReference type="PANTHER" id="PTHR12864">
    <property type="entry name" value="RAN BINDING PROTEIN 9-RELATED"/>
    <property type="match status" value="1"/>
</dbReference>
<dbReference type="EMBL" id="JACAZF010000002">
    <property type="protein sequence ID" value="KAF7311942.1"/>
    <property type="molecule type" value="Genomic_DNA"/>
</dbReference>
<evidence type="ECO:0000256" key="1">
    <source>
        <dbReference type="SAM" id="MobiDB-lite"/>
    </source>
</evidence>